<evidence type="ECO:0000313" key="2">
    <source>
        <dbReference type="Proteomes" id="UP001319828"/>
    </source>
</evidence>
<dbReference type="Proteomes" id="UP001319828">
    <property type="component" value="Unassembled WGS sequence"/>
</dbReference>
<evidence type="ECO:0000313" key="1">
    <source>
        <dbReference type="EMBL" id="MBZ7974045.1"/>
    </source>
</evidence>
<keyword evidence="1" id="KW-0067">ATP-binding</keyword>
<proteinExistence type="predicted"/>
<sequence>MKVLNFFYENAPKFEMNYERKVQISQTNIILKGPKKSGKKTLIFNFLSRFKPEEILFLDLSDIRFEKESLKQLGNFLQNHNQIKILCLYDIDFILDLQDIKIPIIVSTDKKNLHFKDFKELWLDYFDFEEFISINKKNLPINHLVGLFLQTGRSELSQKNELLRQNFNFLELEILKYLAKNLGQQISISKLFLELKTKIKTSKDSVYHAIKELDNSYIIYPIMHDEKKLQKIYFRDFGLRNNLCIYKDFTHLFENVILNELFKFQEDFFYNKYFHFFSKKLKIAYISSPTLDIDLIKIRARKIVSKALELGIYNVIFITLSSEESFLEQGVKFEILPFDKFALGF</sequence>
<accession>A0ACC5W0P8</accession>
<reference evidence="1" key="1">
    <citation type="submission" date="2020-07" db="EMBL/GenBank/DDBJ databases">
        <title>Campylobacter molothri sp. nov. isolated from wild birds.</title>
        <authorList>
            <person name="Miller W.G."/>
            <person name="Chapman M.H."/>
            <person name="Yee E."/>
            <person name="Lopes B.S."/>
            <person name="Forbes K.J."/>
        </authorList>
    </citation>
    <scope>NUCLEOTIDE SEQUENCE</scope>
    <source>
        <strain evidence="1">RM9754</strain>
    </source>
</reference>
<keyword evidence="1" id="KW-0547">Nucleotide-binding</keyword>
<organism evidence="1 2">
    <name type="scientific">Campylobacter molothri</name>
    <dbReference type="NCBI Taxonomy" id="1032242"/>
    <lineage>
        <taxon>Bacteria</taxon>
        <taxon>Pseudomonadati</taxon>
        <taxon>Campylobacterota</taxon>
        <taxon>Epsilonproteobacteria</taxon>
        <taxon>Campylobacterales</taxon>
        <taxon>Campylobacteraceae</taxon>
        <taxon>Campylobacter</taxon>
    </lineage>
</organism>
<name>A0ACC5W0P8_9BACT</name>
<dbReference type="EMBL" id="JACHUQ010000002">
    <property type="protein sequence ID" value="MBZ7974045.1"/>
    <property type="molecule type" value="Genomic_DNA"/>
</dbReference>
<protein>
    <submittedName>
        <fullName evidence="1">ATP-binding protein</fullName>
    </submittedName>
</protein>
<gene>
    <name evidence="1" type="ORF">H2252_01450</name>
</gene>
<comment type="caution">
    <text evidence="1">The sequence shown here is derived from an EMBL/GenBank/DDBJ whole genome shotgun (WGS) entry which is preliminary data.</text>
</comment>
<keyword evidence="2" id="KW-1185">Reference proteome</keyword>